<evidence type="ECO:0000313" key="1">
    <source>
        <dbReference type="EMBL" id="VAW90201.1"/>
    </source>
</evidence>
<organism evidence="1">
    <name type="scientific">hydrothermal vent metagenome</name>
    <dbReference type="NCBI Taxonomy" id="652676"/>
    <lineage>
        <taxon>unclassified sequences</taxon>
        <taxon>metagenomes</taxon>
        <taxon>ecological metagenomes</taxon>
    </lineage>
</organism>
<accession>A0A3B0ZF23</accession>
<proteinExistence type="predicted"/>
<protein>
    <submittedName>
        <fullName evidence="1">Uncharacterized protein</fullName>
    </submittedName>
</protein>
<gene>
    <name evidence="1" type="ORF">MNBD_GAMMA17-620</name>
</gene>
<sequence length="29" mass="3336">MMLTMVWVGLNDISGNDYAQQTKYDKKGQ</sequence>
<dbReference type="AlphaFoldDB" id="A0A3B0ZF23"/>
<dbReference type="EMBL" id="UOFQ01000176">
    <property type="protein sequence ID" value="VAW90201.1"/>
    <property type="molecule type" value="Genomic_DNA"/>
</dbReference>
<name>A0A3B0ZF23_9ZZZZ</name>
<reference evidence="1" key="1">
    <citation type="submission" date="2018-06" db="EMBL/GenBank/DDBJ databases">
        <authorList>
            <person name="Zhirakovskaya E."/>
        </authorList>
    </citation>
    <scope>NUCLEOTIDE SEQUENCE</scope>
</reference>